<proteinExistence type="predicted"/>
<accession>A0A445AMZ6</accession>
<keyword evidence="4" id="KW-1185">Reference proteome</keyword>
<dbReference type="AlphaFoldDB" id="A0A445AMZ6"/>
<feature type="region of interest" description="Disordered" evidence="1">
    <location>
        <begin position="1"/>
        <end position="21"/>
    </location>
</feature>
<dbReference type="InterPro" id="IPR004330">
    <property type="entry name" value="FAR1_DNA_bnd_dom"/>
</dbReference>
<dbReference type="Proteomes" id="UP000289738">
    <property type="component" value="Chromosome B01"/>
</dbReference>
<comment type="caution">
    <text evidence="3">The sequence shown here is derived from an EMBL/GenBank/DDBJ whole genome shotgun (WGS) entry which is preliminary data.</text>
</comment>
<sequence>MAESQEERVSSEGPPLCTSPTRNSLIEVDIVEPLVCVASDVSENLSYEQENLAGDVAGHGHKSNKVTQLSDVTDVGSEDMELGDELPDHGCLQEDEIPRVGMRFVQLQMAHDFYVTYAKKARFATKIKTTTFDKITKAPVNQAIHCNRDGIRESRVKAPTRKNTISAAGCKARIYVKFDKDVQDWVLFKVDLTHSHPCSPRKAVHYHEYRKLTMHVKCVIEDNDEAEIRPNKTFLALSNEAGGPSNLGFSEKDLRNYITARL</sequence>
<dbReference type="EMBL" id="SDMP01000011">
    <property type="protein sequence ID" value="RYR27808.1"/>
    <property type="molecule type" value="Genomic_DNA"/>
</dbReference>
<dbReference type="STRING" id="3818.A0A445AMZ6"/>
<evidence type="ECO:0000313" key="3">
    <source>
        <dbReference type="EMBL" id="RYR27808.1"/>
    </source>
</evidence>
<evidence type="ECO:0000259" key="2">
    <source>
        <dbReference type="Pfam" id="PF03101"/>
    </source>
</evidence>
<evidence type="ECO:0000256" key="1">
    <source>
        <dbReference type="SAM" id="MobiDB-lite"/>
    </source>
</evidence>
<name>A0A445AMZ6_ARAHY</name>
<feature type="compositionally biased region" description="Basic and acidic residues" evidence="1">
    <location>
        <begin position="1"/>
        <end position="10"/>
    </location>
</feature>
<evidence type="ECO:0000313" key="4">
    <source>
        <dbReference type="Proteomes" id="UP000289738"/>
    </source>
</evidence>
<dbReference type="PANTHER" id="PTHR47718">
    <property type="entry name" value="OS01G0519700 PROTEIN"/>
    <property type="match status" value="1"/>
</dbReference>
<reference evidence="3 4" key="1">
    <citation type="submission" date="2019-01" db="EMBL/GenBank/DDBJ databases">
        <title>Sequencing of cultivated peanut Arachis hypogaea provides insights into genome evolution and oil improvement.</title>
        <authorList>
            <person name="Chen X."/>
        </authorList>
    </citation>
    <scope>NUCLEOTIDE SEQUENCE [LARGE SCALE GENOMIC DNA]</scope>
    <source>
        <strain evidence="4">cv. Fuhuasheng</strain>
        <tissue evidence="3">Leaves</tissue>
    </source>
</reference>
<protein>
    <recommendedName>
        <fullName evidence="2">FAR1 domain-containing protein</fullName>
    </recommendedName>
</protein>
<organism evidence="3 4">
    <name type="scientific">Arachis hypogaea</name>
    <name type="common">Peanut</name>
    <dbReference type="NCBI Taxonomy" id="3818"/>
    <lineage>
        <taxon>Eukaryota</taxon>
        <taxon>Viridiplantae</taxon>
        <taxon>Streptophyta</taxon>
        <taxon>Embryophyta</taxon>
        <taxon>Tracheophyta</taxon>
        <taxon>Spermatophyta</taxon>
        <taxon>Magnoliopsida</taxon>
        <taxon>eudicotyledons</taxon>
        <taxon>Gunneridae</taxon>
        <taxon>Pentapetalae</taxon>
        <taxon>rosids</taxon>
        <taxon>fabids</taxon>
        <taxon>Fabales</taxon>
        <taxon>Fabaceae</taxon>
        <taxon>Papilionoideae</taxon>
        <taxon>50 kb inversion clade</taxon>
        <taxon>dalbergioids sensu lato</taxon>
        <taxon>Dalbergieae</taxon>
        <taxon>Pterocarpus clade</taxon>
        <taxon>Arachis</taxon>
    </lineage>
</organism>
<dbReference type="Pfam" id="PF03101">
    <property type="entry name" value="FAR1"/>
    <property type="match status" value="1"/>
</dbReference>
<gene>
    <name evidence="3" type="ORF">Ahy_B01g051870</name>
</gene>
<feature type="domain" description="FAR1" evidence="2">
    <location>
        <begin position="112"/>
        <end position="199"/>
    </location>
</feature>